<organism evidence="1">
    <name type="scientific">Lentibacter phage vB_LenP_ICBM3</name>
    <dbReference type="NCBI Taxonomy" id="2301530"/>
    <lineage>
        <taxon>Viruses</taxon>
        <taxon>Duplodnaviria</taxon>
        <taxon>Heunggongvirae</taxon>
        <taxon>Uroviricota</taxon>
        <taxon>Caudoviricetes</taxon>
        <taxon>Zobellviridae</taxon>
        <taxon>Cobavirinae</taxon>
        <taxon>Siovirus</taxon>
        <taxon>Siovirus germanense</taxon>
    </lineage>
</organism>
<dbReference type="Proteomes" id="UP000272148">
    <property type="component" value="Segment"/>
</dbReference>
<reference evidence="1" key="1">
    <citation type="journal article" date="2019" name="ISME J.">
        <title>Cobaviruses - a new globally distributed phage group infecting Rhodobacteraceae in marine ecosystems.</title>
        <authorList>
            <person name="Bischoff V."/>
            <person name="Bunk B."/>
            <person name="Meier-Kolthoff J.P."/>
            <person name="Sproer C."/>
            <person name="Poehlein A."/>
            <person name="Dogs M."/>
            <person name="Nguyen M."/>
            <person name="Petersen J."/>
            <person name="Daniel R."/>
            <person name="Overmann J."/>
            <person name="Goker M."/>
            <person name="Simon M."/>
            <person name="Brinkhoff T."/>
            <person name="Moraru C."/>
        </authorList>
    </citation>
    <scope>NUCLEOTIDE SEQUENCE</scope>
</reference>
<name>A0A3G2YR95_9CAUD</name>
<evidence type="ECO:0000313" key="1">
    <source>
        <dbReference type="EMBL" id="AYP28052.1"/>
    </source>
</evidence>
<proteinExistence type="predicted"/>
<accession>A0A3G2YR95</accession>
<protein>
    <submittedName>
        <fullName evidence="1">Uncharacterized protein</fullName>
    </submittedName>
</protein>
<dbReference type="EMBL" id="MF431615">
    <property type="protein sequence ID" value="AYP28052.1"/>
    <property type="molecule type" value="Genomic_DNA"/>
</dbReference>
<sequence>MLPVTLEDFLLGIGILPISPLEELDTVVNPVGYDEDLPTYDEETKEYLF</sequence>